<dbReference type="InterPro" id="IPR051532">
    <property type="entry name" value="Ester_Hydrolysis_Enzymes"/>
</dbReference>
<dbReference type="PROSITE" id="PS51257">
    <property type="entry name" value="PROKAR_LIPOPROTEIN"/>
    <property type="match status" value="1"/>
</dbReference>
<sequence length="251" mass="26021">MKILSGLGTRDSGLGFVSLLMLSAGACSRRDAGSTPSSDGASRAALESRVPSPEARPPLRVLFIGTSLTAGLGLDPDSAYPARVQRKADSAGIAIQAVNAGVSGETSAGALRRIDWVLREPADVVVLETGANDGLRALQVDSTRANLVAIVRRIRAKLPEARVVLVQMEAPPNLGQRYTAAFHAMFPDVARTEGVTLAPFLLQGVAGIGRLNQADGIHPNDAGERIVTETVWKAIEPALRAATAATAAGTG</sequence>
<organism evidence="3 4">
    <name type="scientific">Gemmatirosa kalamazoonensis</name>
    <dbReference type="NCBI Taxonomy" id="861299"/>
    <lineage>
        <taxon>Bacteria</taxon>
        <taxon>Pseudomonadati</taxon>
        <taxon>Gemmatimonadota</taxon>
        <taxon>Gemmatimonadia</taxon>
        <taxon>Gemmatimonadales</taxon>
        <taxon>Gemmatimonadaceae</taxon>
        <taxon>Gemmatirosa</taxon>
    </lineage>
</organism>
<dbReference type="AlphaFoldDB" id="W0RP45"/>
<feature type="region of interest" description="Disordered" evidence="1">
    <location>
        <begin position="29"/>
        <end position="53"/>
    </location>
</feature>
<evidence type="ECO:0000256" key="1">
    <source>
        <dbReference type="SAM" id="MobiDB-lite"/>
    </source>
</evidence>
<dbReference type="Proteomes" id="UP000019151">
    <property type="component" value="Chromosome"/>
</dbReference>
<reference evidence="3 4" key="1">
    <citation type="journal article" date="2014" name="Genome Announc.">
        <title>Genome Sequence and Methylome of Soil Bacterium Gemmatirosa kalamazoonensis KBS708T, a Member of the Rarely Cultivated Gemmatimonadetes Phylum.</title>
        <authorList>
            <person name="Debruyn J.M."/>
            <person name="Radosevich M."/>
            <person name="Wommack K.E."/>
            <person name="Polson S.W."/>
            <person name="Hauser L.J."/>
            <person name="Fawaz M.N."/>
            <person name="Korlach J."/>
            <person name="Tsai Y.C."/>
        </authorList>
    </citation>
    <scope>NUCLEOTIDE SEQUENCE [LARGE SCALE GENOMIC DNA]</scope>
    <source>
        <strain evidence="3 4">KBS708</strain>
    </source>
</reference>
<dbReference type="InParanoid" id="W0RP45"/>
<dbReference type="InterPro" id="IPR013830">
    <property type="entry name" value="SGNH_hydro"/>
</dbReference>
<feature type="domain" description="SGNH hydrolase-type esterase" evidence="2">
    <location>
        <begin position="63"/>
        <end position="226"/>
    </location>
</feature>
<dbReference type="Gene3D" id="3.40.50.1110">
    <property type="entry name" value="SGNH hydrolase"/>
    <property type="match status" value="1"/>
</dbReference>
<dbReference type="Pfam" id="PF13472">
    <property type="entry name" value="Lipase_GDSL_2"/>
    <property type="match status" value="1"/>
</dbReference>
<dbReference type="PATRIC" id="fig|861299.3.peg.3742"/>
<protein>
    <submittedName>
        <fullName evidence="3">Putative acyl-CoA thioesterase</fullName>
    </submittedName>
</protein>
<gene>
    <name evidence="3" type="ORF">J421_3686</name>
</gene>
<evidence type="ECO:0000259" key="2">
    <source>
        <dbReference type="Pfam" id="PF13472"/>
    </source>
</evidence>
<accession>W0RP45</accession>
<dbReference type="eggNOG" id="COG2755">
    <property type="taxonomic scope" value="Bacteria"/>
</dbReference>
<dbReference type="SUPFAM" id="SSF52266">
    <property type="entry name" value="SGNH hydrolase"/>
    <property type="match status" value="1"/>
</dbReference>
<dbReference type="InterPro" id="IPR036514">
    <property type="entry name" value="SGNH_hydro_sf"/>
</dbReference>
<evidence type="ECO:0000313" key="3">
    <source>
        <dbReference type="EMBL" id="AHG91223.1"/>
    </source>
</evidence>
<dbReference type="GO" id="GO:0004622">
    <property type="term" value="F:phosphatidylcholine lysophospholipase activity"/>
    <property type="evidence" value="ECO:0007669"/>
    <property type="project" value="TreeGrafter"/>
</dbReference>
<evidence type="ECO:0000313" key="4">
    <source>
        <dbReference type="Proteomes" id="UP000019151"/>
    </source>
</evidence>
<dbReference type="HOGENOM" id="CLU_051180_1_0_0"/>
<dbReference type="PANTHER" id="PTHR30383">
    <property type="entry name" value="THIOESTERASE 1/PROTEASE 1/LYSOPHOSPHOLIPASE L1"/>
    <property type="match status" value="1"/>
</dbReference>
<name>W0RP45_9BACT</name>
<dbReference type="EMBL" id="CP007128">
    <property type="protein sequence ID" value="AHG91223.1"/>
    <property type="molecule type" value="Genomic_DNA"/>
</dbReference>
<dbReference type="KEGG" id="gba:J421_3686"/>
<dbReference type="CDD" id="cd01822">
    <property type="entry name" value="Lysophospholipase_L1_like"/>
    <property type="match status" value="1"/>
</dbReference>
<dbReference type="STRING" id="861299.J421_3686"/>
<proteinExistence type="predicted"/>
<keyword evidence="4" id="KW-1185">Reference proteome</keyword>
<dbReference type="PANTHER" id="PTHR30383:SF24">
    <property type="entry name" value="THIOESTERASE 1_PROTEASE 1_LYSOPHOSPHOLIPASE L1"/>
    <property type="match status" value="1"/>
</dbReference>